<evidence type="ECO:0000256" key="3">
    <source>
        <dbReference type="ARBA" id="ARBA00022598"/>
    </source>
</evidence>
<keyword evidence="3" id="KW-0436">Ligase</keyword>
<evidence type="ECO:0000256" key="11">
    <source>
        <dbReference type="ARBA" id="ARBA00022839"/>
    </source>
</evidence>
<name>A0ABY1Q3D7_9BURK</name>
<keyword evidence="8" id="KW-0547">Nucleotide-binding</keyword>
<evidence type="ECO:0000313" key="23">
    <source>
        <dbReference type="EMBL" id="SMP58103.1"/>
    </source>
</evidence>
<keyword evidence="14" id="KW-0238">DNA-binding</keyword>
<dbReference type="PANTHER" id="PTHR42705:SF2">
    <property type="entry name" value="BIFUNCTIONAL NON-HOMOLOGOUS END JOINING PROTEIN LIGD"/>
    <property type="match status" value="1"/>
</dbReference>
<evidence type="ECO:0000256" key="13">
    <source>
        <dbReference type="ARBA" id="ARBA00022932"/>
    </source>
</evidence>
<evidence type="ECO:0000256" key="21">
    <source>
        <dbReference type="SAM" id="MobiDB-lite"/>
    </source>
</evidence>
<dbReference type="SUPFAM" id="SSF56091">
    <property type="entry name" value="DNA ligase/mRNA capping enzyme, catalytic domain"/>
    <property type="match status" value="1"/>
</dbReference>
<dbReference type="NCBIfam" id="TIGR02776">
    <property type="entry name" value="NHEJ_ligase_prk"/>
    <property type="match status" value="1"/>
</dbReference>
<keyword evidence="6" id="KW-0540">Nuclease</keyword>
<evidence type="ECO:0000256" key="10">
    <source>
        <dbReference type="ARBA" id="ARBA00022801"/>
    </source>
</evidence>
<keyword evidence="4" id="KW-0808">Transferase</keyword>
<keyword evidence="16" id="KW-0234">DNA repair</keyword>
<evidence type="ECO:0000256" key="2">
    <source>
        <dbReference type="ARBA" id="ARBA00012727"/>
    </source>
</evidence>
<dbReference type="Proteomes" id="UP001158049">
    <property type="component" value="Unassembled WGS sequence"/>
</dbReference>
<dbReference type="InterPro" id="IPR014146">
    <property type="entry name" value="LigD_ligase_dom"/>
</dbReference>
<dbReference type="Gene3D" id="3.90.920.10">
    <property type="entry name" value="DNA primase, PRIM domain"/>
    <property type="match status" value="1"/>
</dbReference>
<keyword evidence="9" id="KW-0227">DNA damage</keyword>
<dbReference type="Gene3D" id="3.30.1490.70">
    <property type="match status" value="1"/>
</dbReference>
<keyword evidence="15" id="KW-0233">DNA recombination</keyword>
<evidence type="ECO:0000256" key="15">
    <source>
        <dbReference type="ARBA" id="ARBA00023172"/>
    </source>
</evidence>
<evidence type="ECO:0000256" key="14">
    <source>
        <dbReference type="ARBA" id="ARBA00023125"/>
    </source>
</evidence>
<dbReference type="InterPro" id="IPR012309">
    <property type="entry name" value="DNA_ligase_ATP-dep_C"/>
</dbReference>
<evidence type="ECO:0000256" key="5">
    <source>
        <dbReference type="ARBA" id="ARBA00022695"/>
    </source>
</evidence>
<keyword evidence="24" id="KW-1185">Reference proteome</keyword>
<keyword evidence="7" id="KW-0479">Metal-binding</keyword>
<keyword evidence="11" id="KW-0269">Exonuclease</keyword>
<evidence type="ECO:0000256" key="16">
    <source>
        <dbReference type="ARBA" id="ARBA00023204"/>
    </source>
</evidence>
<dbReference type="InterPro" id="IPR014144">
    <property type="entry name" value="LigD_PE_domain"/>
</dbReference>
<dbReference type="NCBIfam" id="NF004628">
    <property type="entry name" value="PRK05972.1"/>
    <property type="match status" value="1"/>
</dbReference>
<evidence type="ECO:0000256" key="12">
    <source>
        <dbReference type="ARBA" id="ARBA00022840"/>
    </source>
</evidence>
<dbReference type="Pfam" id="PF13298">
    <property type="entry name" value="LigD_N"/>
    <property type="match status" value="1"/>
</dbReference>
<dbReference type="InterPro" id="IPR012340">
    <property type="entry name" value="NA-bd_OB-fold"/>
</dbReference>
<dbReference type="Gene3D" id="2.40.50.140">
    <property type="entry name" value="Nucleic acid-binding proteins"/>
    <property type="match status" value="1"/>
</dbReference>
<dbReference type="InterPro" id="IPR012310">
    <property type="entry name" value="DNA_ligase_ATP-dep_cent"/>
</dbReference>
<dbReference type="CDD" id="cd04862">
    <property type="entry name" value="PaeLigD_Pol_like"/>
    <property type="match status" value="1"/>
</dbReference>
<evidence type="ECO:0000256" key="9">
    <source>
        <dbReference type="ARBA" id="ARBA00022763"/>
    </source>
</evidence>
<comment type="cofactor">
    <cofactor evidence="1">
        <name>Mn(2+)</name>
        <dbReference type="ChEBI" id="CHEBI:29035"/>
    </cofactor>
</comment>
<keyword evidence="10" id="KW-0378">Hydrolase</keyword>
<evidence type="ECO:0000256" key="17">
    <source>
        <dbReference type="ARBA" id="ARBA00023211"/>
    </source>
</evidence>
<feature type="compositionally biased region" description="Low complexity" evidence="21">
    <location>
        <begin position="564"/>
        <end position="581"/>
    </location>
</feature>
<evidence type="ECO:0000256" key="1">
    <source>
        <dbReference type="ARBA" id="ARBA00001936"/>
    </source>
</evidence>
<evidence type="ECO:0000256" key="4">
    <source>
        <dbReference type="ARBA" id="ARBA00022679"/>
    </source>
</evidence>
<dbReference type="InterPro" id="IPR033651">
    <property type="entry name" value="PaeLigD_Pol-like"/>
</dbReference>
<evidence type="ECO:0000313" key="24">
    <source>
        <dbReference type="Proteomes" id="UP001158049"/>
    </source>
</evidence>
<dbReference type="PROSITE" id="PS50160">
    <property type="entry name" value="DNA_LIGASE_A3"/>
    <property type="match status" value="1"/>
</dbReference>
<comment type="caution">
    <text evidence="23">The sequence shown here is derived from an EMBL/GenBank/DDBJ whole genome shotgun (WGS) entry which is preliminary data.</text>
</comment>
<sequence>MTLEKYQAKRHFDKTAEPRGADAPAASPAGRLSFVIQKHAARKLHYDFRLELDGTLKSWAVPKGPSLDPKEKRLAVHVEDHPLEYGSFEGDIPEHEYGAGNVIVWDRGVWTPVGDAAAGYSKGHMKFTLDGEKLSGGWALVRMGRQQEGKDNWLLVKERDDAAREGREAEVTELLPDSVLSGKAARPAKAAARKTAAKKVAAKKPKAKPEAASAIPAAASAATAAPTPAAAGVKAALPAMIEPMLATLTDRAPEGDEWLSEIKFDGYRALCRLQDGKATLYTRAGNDWTAKWKGIAEAAAALPAEEAWLDGEVVALDEQGNVSFQMLQNMSQAGSRLAYYAFDLPYLNGYDLRGMPLAQRKELLRSLLEKTDPSGPVRYSDHLAGNAEDAFSHACMHGLEGIMVKLASAPYAATRSQAWLKVKCQQRQEFVLGGYTDPAGKREKFGALLLGVYEDDGSLRYAGRVGTGFDAAMLHSLSKDFAALATDTPPFRDPPRKRGAPGLHWLEPKLIAEVKFAQWTNDGLIRQGAFMGMRSDKPAREVVKEAPVPVEQAGEHAREEAEGVEGAETTAAAKAPAARTARSSREKDGEATVAGVRLSHPSRVLFAKAGVTKLDLARYYEDIAPWILPHLAQRPLTLVRCPQGHHCFFQKHANDTTVEGVGRIEVPTGGTTATYMTAGTLPELVRLVQMGVLELHTWGACAGHLDRPDRMIFDLDPDTALAWKDVVDGALLVRSLLADIGLDSFVKTTGGKGLHVVVPLAPDRSWDEVKAFSRAVAQQLERVLPDRFIATMSKAKRGGRIFVDYLRNASESTAVAAYSTRAKPEAPVSTPLDWDELEDGKLRSDSYTVLNLRQRLEGLKQDPWARYFSSRQKLTAKMLDAFES</sequence>
<comment type="catalytic activity">
    <reaction evidence="20">
        <text>ATP + (deoxyribonucleotide)n-3'-hydroxyl + 5'-phospho-(deoxyribonucleotide)m = (deoxyribonucleotide)n+m + AMP + diphosphate.</text>
        <dbReference type="EC" id="6.5.1.1"/>
    </reaction>
</comment>
<keyword evidence="18" id="KW-0511">Multifunctional enzyme</keyword>
<dbReference type="NCBIfam" id="TIGR02778">
    <property type="entry name" value="ligD_pol"/>
    <property type="match status" value="1"/>
</dbReference>
<dbReference type="Gene3D" id="3.30.470.30">
    <property type="entry name" value="DNA ligase/mRNA capping enzyme"/>
    <property type="match status" value="1"/>
</dbReference>
<feature type="region of interest" description="Disordered" evidence="21">
    <location>
        <begin position="1"/>
        <end position="27"/>
    </location>
</feature>
<evidence type="ECO:0000259" key="22">
    <source>
        <dbReference type="PROSITE" id="PS50160"/>
    </source>
</evidence>
<evidence type="ECO:0000256" key="19">
    <source>
        <dbReference type="ARBA" id="ARBA00029943"/>
    </source>
</evidence>
<evidence type="ECO:0000256" key="6">
    <source>
        <dbReference type="ARBA" id="ARBA00022722"/>
    </source>
</evidence>
<keyword evidence="5" id="KW-0548">Nucleotidyltransferase</keyword>
<evidence type="ECO:0000256" key="7">
    <source>
        <dbReference type="ARBA" id="ARBA00022723"/>
    </source>
</evidence>
<evidence type="ECO:0000256" key="18">
    <source>
        <dbReference type="ARBA" id="ARBA00023268"/>
    </source>
</evidence>
<feature type="domain" description="ATP-dependent DNA ligase family profile" evidence="22">
    <location>
        <begin position="330"/>
        <end position="454"/>
    </location>
</feature>
<dbReference type="CDD" id="cd07906">
    <property type="entry name" value="Adenylation_DNA_ligase_LigD_LigC"/>
    <property type="match status" value="1"/>
</dbReference>
<dbReference type="EMBL" id="FXUL01000005">
    <property type="protein sequence ID" value="SMP58103.1"/>
    <property type="molecule type" value="Genomic_DNA"/>
</dbReference>
<dbReference type="Pfam" id="PF01068">
    <property type="entry name" value="DNA_ligase_A_M"/>
    <property type="match status" value="1"/>
</dbReference>
<keyword evidence="13" id="KW-0239">DNA-directed DNA polymerase</keyword>
<protein>
    <recommendedName>
        <fullName evidence="2">DNA ligase (ATP)</fullName>
        <ecNumber evidence="2">6.5.1.1</ecNumber>
    </recommendedName>
    <alternativeName>
        <fullName evidence="19">NHEJ DNA polymerase</fullName>
    </alternativeName>
</protein>
<dbReference type="CDD" id="cd07971">
    <property type="entry name" value="OBF_DNA_ligase_LigD"/>
    <property type="match status" value="1"/>
</dbReference>
<keyword evidence="12" id="KW-0067">ATP-binding</keyword>
<dbReference type="PANTHER" id="PTHR42705">
    <property type="entry name" value="BIFUNCTIONAL NON-HOMOLOGOUS END JOINING PROTEIN LIGD"/>
    <property type="match status" value="1"/>
</dbReference>
<dbReference type="InterPro" id="IPR014143">
    <property type="entry name" value="NHEJ_ligase_prk"/>
</dbReference>
<dbReference type="Pfam" id="PF21686">
    <property type="entry name" value="LigD_Prim-Pol"/>
    <property type="match status" value="1"/>
</dbReference>
<keyword evidence="17" id="KW-0464">Manganese</keyword>
<dbReference type="NCBIfam" id="TIGR02779">
    <property type="entry name" value="NHEJ_ligase_lig"/>
    <property type="match status" value="1"/>
</dbReference>
<gene>
    <name evidence="23" type="ORF">SAMN06295970_105218</name>
</gene>
<dbReference type="InterPro" id="IPR052171">
    <property type="entry name" value="NHEJ_LigD"/>
</dbReference>
<accession>A0ABY1Q3D7</accession>
<dbReference type="NCBIfam" id="TIGR02777">
    <property type="entry name" value="LigD_PE_dom"/>
    <property type="match status" value="1"/>
</dbReference>
<dbReference type="SUPFAM" id="SSF50249">
    <property type="entry name" value="Nucleic acid-binding proteins"/>
    <property type="match status" value="1"/>
</dbReference>
<dbReference type="InterPro" id="IPR014145">
    <property type="entry name" value="LigD_pol_dom"/>
</dbReference>
<feature type="region of interest" description="Disordered" evidence="21">
    <location>
        <begin position="545"/>
        <end position="589"/>
    </location>
</feature>
<proteinExistence type="predicted"/>
<evidence type="ECO:0000256" key="8">
    <source>
        <dbReference type="ARBA" id="ARBA00022741"/>
    </source>
</evidence>
<dbReference type="Pfam" id="PF04679">
    <property type="entry name" value="DNA_ligase_A_C"/>
    <property type="match status" value="1"/>
</dbReference>
<reference evidence="23 24" key="1">
    <citation type="submission" date="2017-05" db="EMBL/GenBank/DDBJ databases">
        <authorList>
            <person name="Varghese N."/>
            <person name="Submissions S."/>
        </authorList>
    </citation>
    <scope>NUCLEOTIDE SEQUENCE [LARGE SCALE GENOMIC DNA]</scope>
    <source>
        <strain evidence="23 24">DSM 26001</strain>
    </source>
</reference>
<organism evidence="23 24">
    <name type="scientific">Noviherbaspirillum suwonense</name>
    <dbReference type="NCBI Taxonomy" id="1224511"/>
    <lineage>
        <taxon>Bacteria</taxon>
        <taxon>Pseudomonadati</taxon>
        <taxon>Pseudomonadota</taxon>
        <taxon>Betaproteobacteria</taxon>
        <taxon>Burkholderiales</taxon>
        <taxon>Oxalobacteraceae</taxon>
        <taxon>Noviherbaspirillum</taxon>
    </lineage>
</organism>
<dbReference type="RefSeq" id="WP_283442075.1">
    <property type="nucleotide sequence ID" value="NZ_FXUL01000005.1"/>
</dbReference>
<dbReference type="EC" id="6.5.1.1" evidence="2"/>
<evidence type="ECO:0000256" key="20">
    <source>
        <dbReference type="ARBA" id="ARBA00034003"/>
    </source>
</evidence>